<evidence type="ECO:0000256" key="2">
    <source>
        <dbReference type="ARBA" id="ARBA00022525"/>
    </source>
</evidence>
<dbReference type="Pfam" id="PF00207">
    <property type="entry name" value="A2M"/>
    <property type="match status" value="1"/>
</dbReference>
<dbReference type="InterPro" id="IPR040839">
    <property type="entry name" value="MG4"/>
</dbReference>
<evidence type="ECO:0000313" key="7">
    <source>
        <dbReference type="EMBL" id="KAG2471195.1"/>
    </source>
</evidence>
<dbReference type="FunFam" id="2.40.50.120:FF:000013">
    <property type="entry name" value="Complement C3"/>
    <property type="match status" value="1"/>
</dbReference>
<keyword evidence="3" id="KW-0882">Thioester bond</keyword>
<keyword evidence="8" id="KW-1185">Reference proteome</keyword>
<dbReference type="Gene3D" id="2.60.40.1930">
    <property type="match status" value="3"/>
</dbReference>
<dbReference type="Proteomes" id="UP000886611">
    <property type="component" value="Unassembled WGS sequence"/>
</dbReference>
<dbReference type="SUPFAM" id="SSF49410">
    <property type="entry name" value="Alpha-macroglobulin receptor domain"/>
    <property type="match status" value="1"/>
</dbReference>
<dbReference type="Gene3D" id="2.60.120.1540">
    <property type="match status" value="1"/>
</dbReference>
<dbReference type="CDD" id="cd00017">
    <property type="entry name" value="ANATO"/>
    <property type="match status" value="1"/>
</dbReference>
<dbReference type="Pfam" id="PF17790">
    <property type="entry name" value="MG1"/>
    <property type="match status" value="1"/>
</dbReference>
<dbReference type="GO" id="GO:0005615">
    <property type="term" value="C:extracellular space"/>
    <property type="evidence" value="ECO:0007669"/>
    <property type="project" value="InterPro"/>
</dbReference>
<dbReference type="InterPro" id="IPR047565">
    <property type="entry name" value="Alpha-macroglob_thiol-ester_cl"/>
</dbReference>
<dbReference type="SMART" id="SM00643">
    <property type="entry name" value="C345C"/>
    <property type="match status" value="1"/>
</dbReference>
<dbReference type="Pfam" id="PF01835">
    <property type="entry name" value="MG2"/>
    <property type="match status" value="1"/>
</dbReference>
<dbReference type="Pfam" id="PF07677">
    <property type="entry name" value="A2M_recep"/>
    <property type="match status" value="1"/>
</dbReference>
<dbReference type="Pfam" id="PF17789">
    <property type="entry name" value="MG4"/>
    <property type="match status" value="1"/>
</dbReference>
<dbReference type="PANTHER" id="PTHR11412">
    <property type="entry name" value="MACROGLOBULIN / COMPLEMENT"/>
    <property type="match status" value="1"/>
</dbReference>
<keyword evidence="2" id="KW-0964">Secreted</keyword>
<dbReference type="InterPro" id="IPR011626">
    <property type="entry name" value="Alpha-macroglobulin_TED"/>
</dbReference>
<protein>
    <submittedName>
        <fullName evidence="7">CO3 protein</fullName>
    </submittedName>
</protein>
<dbReference type="InterPro" id="IPR018933">
    <property type="entry name" value="Netrin_module_non-TIMP"/>
</dbReference>
<dbReference type="Gene3D" id="2.40.50.120">
    <property type="match status" value="1"/>
</dbReference>
<name>A0A8X7XKZ9_POLSE</name>
<dbReference type="InterPro" id="IPR002890">
    <property type="entry name" value="MG2"/>
</dbReference>
<dbReference type="InterPro" id="IPR011625">
    <property type="entry name" value="A2M_N_BRD"/>
</dbReference>
<dbReference type="InterPro" id="IPR036595">
    <property type="entry name" value="A-macroglobulin_rcpt-bd_sf"/>
</dbReference>
<accession>A0A8X7XKZ9</accession>
<evidence type="ECO:0000256" key="1">
    <source>
        <dbReference type="ARBA" id="ARBA00004613"/>
    </source>
</evidence>
<dbReference type="SMART" id="SM01419">
    <property type="entry name" value="Thiol-ester_cl"/>
    <property type="match status" value="1"/>
</dbReference>
<dbReference type="Gene3D" id="2.60.40.1940">
    <property type="match status" value="1"/>
</dbReference>
<dbReference type="Gene3D" id="1.50.10.20">
    <property type="match status" value="1"/>
</dbReference>
<dbReference type="CDD" id="cd02896">
    <property type="entry name" value="complement_C3_C4_C5"/>
    <property type="match status" value="1"/>
</dbReference>
<evidence type="ECO:0000259" key="5">
    <source>
        <dbReference type="PROSITE" id="PS01178"/>
    </source>
</evidence>
<dbReference type="InterPro" id="IPR041555">
    <property type="entry name" value="MG3"/>
</dbReference>
<dbReference type="InterPro" id="IPR001599">
    <property type="entry name" value="Macroglobln_a2"/>
</dbReference>
<dbReference type="Gene3D" id="1.20.91.20">
    <property type="entry name" value="Anaphylotoxins (complement system)"/>
    <property type="match status" value="1"/>
</dbReference>
<keyword evidence="4" id="KW-1015">Disulfide bond</keyword>
<dbReference type="PANTHER" id="PTHR11412:SF81">
    <property type="entry name" value="COMPLEMENT C3"/>
    <property type="match status" value="1"/>
</dbReference>
<dbReference type="InterPro" id="IPR001134">
    <property type="entry name" value="Netrin_domain"/>
</dbReference>
<dbReference type="PROSITE" id="PS00477">
    <property type="entry name" value="ALPHA_2_MACROGLOBULIN"/>
    <property type="match status" value="1"/>
</dbReference>
<dbReference type="FunFam" id="2.60.40.10:FF:000155">
    <property type="entry name" value="complement C3 isoform X1"/>
    <property type="match status" value="1"/>
</dbReference>
<dbReference type="Gene3D" id="2.20.130.20">
    <property type="match status" value="1"/>
</dbReference>
<dbReference type="FunFam" id="2.60.40.1940:FF:000001">
    <property type="entry name" value="Complement component C3"/>
    <property type="match status" value="1"/>
</dbReference>
<dbReference type="InterPro" id="IPR000020">
    <property type="entry name" value="Anaphylatoxin/fibulin"/>
</dbReference>
<dbReference type="PROSITE" id="PS01178">
    <property type="entry name" value="ANAPHYLATOXIN_2"/>
    <property type="match status" value="1"/>
</dbReference>
<dbReference type="InterPro" id="IPR048848">
    <property type="entry name" value="C3_CUB2"/>
</dbReference>
<comment type="caution">
    <text evidence="7">The sequence shown here is derived from an EMBL/GenBank/DDBJ whole genome shotgun (WGS) entry which is preliminary data.</text>
</comment>
<dbReference type="InterPro" id="IPR008930">
    <property type="entry name" value="Terpenoid_cyclase/PrenylTrfase"/>
</dbReference>
<organism evidence="7 8">
    <name type="scientific">Polypterus senegalus</name>
    <name type="common">Senegal bichir</name>
    <dbReference type="NCBI Taxonomy" id="55291"/>
    <lineage>
        <taxon>Eukaryota</taxon>
        <taxon>Metazoa</taxon>
        <taxon>Chordata</taxon>
        <taxon>Craniata</taxon>
        <taxon>Vertebrata</taxon>
        <taxon>Euteleostomi</taxon>
        <taxon>Actinopterygii</taxon>
        <taxon>Polypteriformes</taxon>
        <taxon>Polypteridae</taxon>
        <taxon>Polypterus</taxon>
    </lineage>
</organism>
<reference evidence="7 8" key="1">
    <citation type="journal article" date="2021" name="Cell">
        <title>Tracing the genetic footprints of vertebrate landing in non-teleost ray-finned fishes.</title>
        <authorList>
            <person name="Bi X."/>
            <person name="Wang K."/>
            <person name="Yang L."/>
            <person name="Pan H."/>
            <person name="Jiang H."/>
            <person name="Wei Q."/>
            <person name="Fang M."/>
            <person name="Yu H."/>
            <person name="Zhu C."/>
            <person name="Cai Y."/>
            <person name="He Y."/>
            <person name="Gan X."/>
            <person name="Zeng H."/>
            <person name="Yu D."/>
            <person name="Zhu Y."/>
            <person name="Jiang H."/>
            <person name="Qiu Q."/>
            <person name="Yang H."/>
            <person name="Zhang Y.E."/>
            <person name="Wang W."/>
            <person name="Zhu M."/>
            <person name="He S."/>
            <person name="Zhang G."/>
        </authorList>
    </citation>
    <scope>NUCLEOTIDE SEQUENCE [LARGE SCALE GENOMIC DNA]</scope>
    <source>
        <strain evidence="7">Bchr_013</strain>
    </source>
</reference>
<dbReference type="InterPro" id="IPR013783">
    <property type="entry name" value="Ig-like_fold"/>
</dbReference>
<dbReference type="Pfam" id="PF07703">
    <property type="entry name" value="A2M_BRD"/>
    <property type="match status" value="1"/>
</dbReference>
<proteinExistence type="predicted"/>
<evidence type="ECO:0000256" key="4">
    <source>
        <dbReference type="ARBA" id="ARBA00023157"/>
    </source>
</evidence>
<dbReference type="Pfam" id="PF01821">
    <property type="entry name" value="ANATO"/>
    <property type="match status" value="1"/>
</dbReference>
<evidence type="ECO:0000259" key="6">
    <source>
        <dbReference type="PROSITE" id="PS50189"/>
    </source>
</evidence>
<gene>
    <name evidence="7" type="primary">C3_0</name>
    <name evidence="7" type="ORF">GTO96_0005793</name>
</gene>
<dbReference type="InterPro" id="IPR008993">
    <property type="entry name" value="TIMP-like_OB-fold"/>
</dbReference>
<dbReference type="InterPro" id="IPR019742">
    <property type="entry name" value="MacrogloblnA2_CS"/>
</dbReference>
<dbReference type="FunFam" id="2.60.40.1930:FF:000008">
    <property type="entry name" value="Complement C3"/>
    <property type="match status" value="1"/>
</dbReference>
<dbReference type="InterPro" id="IPR018081">
    <property type="entry name" value="Anaphylatoxin_comp_syst"/>
</dbReference>
<dbReference type="SMART" id="SM01361">
    <property type="entry name" value="A2M_recep"/>
    <property type="match status" value="1"/>
</dbReference>
<dbReference type="Pfam" id="PF07678">
    <property type="entry name" value="TED_complement"/>
    <property type="match status" value="1"/>
</dbReference>
<dbReference type="SUPFAM" id="SSF48239">
    <property type="entry name" value="Terpenoid cyclases/Protein prenyltransferases"/>
    <property type="match status" value="1"/>
</dbReference>
<dbReference type="Gene3D" id="2.60.40.690">
    <property type="entry name" value="Alpha-macroglobulin, receptor-binding domain"/>
    <property type="match status" value="1"/>
</dbReference>
<sequence>FVLIAPNVLRADREETVVLEAHDFNGDINANIQVLKFPSKERLYPTNNENNMVQLTAQNDYRNTLQIKFSASNFKQDARLNSFVYLVATANQFNLEKVVLVSFHSGYVFVQTDKTIYTPNEHVMYRLFPLTHELGPSEESISVEILTPDDIVVKKEVIKASSGIHPGSFKIPELVHFGAWKVVAKYESEEWVNFTAQFEVKEYVLPSFEVTLVPARKFFYVKDTSLEVTVTARFLYGEPVKGLAYVVFGVLVNDKKVSLTDSLQIVEISEGEGKATLTSAMIKKYSSDINQLVDQTIYISASVLTASGSDMVEAELEGIKIVTSPYKILFTRTPKFFKPGMPFDVMVLVTNPDGSPANGVDVETVDGKVTAKTGIEGTARMSLNTVQDGNNLRISLRTRVPGLNPEQQAKSTMEAQPYTTQRGSRNYLHIDIQATELNPGTNLKINLHIQTNDQATQEQIKYFSYMIMNKGSLVRAGRQVRQRGQSLVTLSLLVDTQLVPSFRFVAYYFVTTGGQKEIVTDSIWVDVKDTCMGTLQITSNKRAFEPSRKFDFSITADPGAKVGLVAVDKAVFVLNSKNKLTQKKIWDFIEKNDIGCTPGSGRDNMGVFADAGLLFHSSVDIGTPLRRELYCPEPPKRRRRSLTLAVEKQSLASKYKDPQVRVCCIDGMVEISMDFNCKKRSTYITKGKECMEAFLYCCTEIDKKRQESTGTELFLARSEEEDDILMGEITSRSIFPESWLWKVVPIPEKPTDDAGLVTHKISDTLKDSITTWEILAISISPRKVRGTIDLPDPDMHLRSVTEGRPPLGICVAQPFEITVSKKFFIDLRLPYSVVRNEQVEVKAVIYNYDDSEMNVRVDWQETEHICSLATRKKYFTQTVQVREKSSVAVTFTLIPLKAGDRTIEVKALGKSADLSTIVADGVKKRLRVVPEGVQKRETIKSVVLEPSKVAGGVQKETIGKMMLKDMVPESEAHTYISVKGELVGETIETILGSGNLTDFIKLPTGCGEQNLGKLASVVMATLYLDKSNQWLQFGMERRAVAINYIQQGYTRQLTYRSAGGYAVYPNQQPSTWLTARVPKVYSQAGTLVHIDQQTLCDPINWLIINKQRADGSFTESAPIFVRNDGGSSSEADMQLTAFVLINLAETATVCRGYIQDLDQRIERAASFLDRHYLGLKNSYTVALASYALALTGRGVQESFLMMFASPDKTHWTGTYPLEATAFAALALLKAKRYEPLRPIMKWLTEQRSYGGAYGSTQTTVAVLQALTEFLIEAPVYEDMNLDIELDVSGRSNLIRWKFIKSNSMLARSEKVQFGKEISVTAKGSGQGTVTVMTIYNALPETNATECRTFELKLLLERKPEAKRPTGASDTYLLTIDMQYLSTREATMSILDISMLTCFMPDTTDLKRLSSGVDRYIQDYELDKALSEKGSLIIYLNKVSNQSPDTIAFKIHKMCEVGYVQPAAVTIYEYNDLEKRCMKFYHPNKESGLLSRLCDKDLCRCAEENCARLIEKKTREERLDAACESGVDFVYRATVLDSVEHSPYVYNTLQVEQVIKPGTDQTPGDAPRIFLSHSSCQGSVALGRNQQYLIMGKSSDLWPVEKQQMKYVLGGGTWLERWPSGGECHSSKYKRLCDDLRFFSENIFEFGCPN</sequence>
<evidence type="ECO:0000313" key="8">
    <source>
        <dbReference type="Proteomes" id="UP000886611"/>
    </source>
</evidence>
<dbReference type="Gene3D" id="6.20.50.160">
    <property type="match status" value="1"/>
</dbReference>
<dbReference type="GO" id="GO:0004866">
    <property type="term" value="F:endopeptidase inhibitor activity"/>
    <property type="evidence" value="ECO:0007669"/>
    <property type="project" value="InterPro"/>
</dbReference>
<dbReference type="SMART" id="SM01360">
    <property type="entry name" value="A2M"/>
    <property type="match status" value="1"/>
</dbReference>
<dbReference type="SUPFAM" id="SSF50242">
    <property type="entry name" value="TIMP-like"/>
    <property type="match status" value="1"/>
</dbReference>
<dbReference type="Pfam" id="PF21308">
    <property type="entry name" value="C3_CUB2"/>
    <property type="match status" value="1"/>
</dbReference>
<feature type="non-terminal residue" evidence="7">
    <location>
        <position position="1"/>
    </location>
</feature>
<feature type="non-terminal residue" evidence="7">
    <location>
        <position position="1649"/>
    </location>
</feature>
<dbReference type="Pfam" id="PF17791">
    <property type="entry name" value="MG3"/>
    <property type="match status" value="1"/>
</dbReference>
<dbReference type="InterPro" id="IPR041425">
    <property type="entry name" value="C3/4/5_MG1"/>
</dbReference>
<dbReference type="SMART" id="SM00104">
    <property type="entry name" value="ANATO"/>
    <property type="match status" value="1"/>
</dbReference>
<dbReference type="PROSITE" id="PS50189">
    <property type="entry name" value="NTR"/>
    <property type="match status" value="1"/>
</dbReference>
<evidence type="ECO:0000256" key="3">
    <source>
        <dbReference type="ARBA" id="ARBA00022966"/>
    </source>
</evidence>
<feature type="domain" description="NTR" evidence="6">
    <location>
        <begin position="1505"/>
        <end position="1647"/>
    </location>
</feature>
<dbReference type="EMBL" id="JAATIS010000094">
    <property type="protein sequence ID" value="KAG2471195.1"/>
    <property type="molecule type" value="Genomic_DNA"/>
</dbReference>
<dbReference type="SMART" id="SM01359">
    <property type="entry name" value="A2M_N_2"/>
    <property type="match status" value="1"/>
</dbReference>
<dbReference type="InterPro" id="IPR050473">
    <property type="entry name" value="A2M/Complement_sys"/>
</dbReference>
<feature type="domain" description="Anaphylatoxin-like" evidence="5">
    <location>
        <begin position="663"/>
        <end position="698"/>
    </location>
</feature>
<dbReference type="Pfam" id="PF01759">
    <property type="entry name" value="NTR"/>
    <property type="match status" value="1"/>
</dbReference>
<dbReference type="SUPFAM" id="SSF47686">
    <property type="entry name" value="Anaphylotoxins (complement system)"/>
    <property type="match status" value="1"/>
</dbReference>
<dbReference type="Gene3D" id="2.60.40.10">
    <property type="entry name" value="Immunoglobulins"/>
    <property type="match status" value="2"/>
</dbReference>
<dbReference type="InterPro" id="IPR009048">
    <property type="entry name" value="A-macroglobulin_rcpt-bd"/>
</dbReference>
<comment type="subcellular location">
    <subcellularLocation>
        <location evidence="1">Secreted</location>
    </subcellularLocation>
</comment>